<name>A0A382R3T3_9ZZZZ</name>
<evidence type="ECO:0000256" key="1">
    <source>
        <dbReference type="SAM" id="MobiDB-lite"/>
    </source>
</evidence>
<evidence type="ECO:0000313" key="2">
    <source>
        <dbReference type="EMBL" id="SVC91815.1"/>
    </source>
</evidence>
<accession>A0A382R3T3</accession>
<reference evidence="2" key="1">
    <citation type="submission" date="2018-05" db="EMBL/GenBank/DDBJ databases">
        <authorList>
            <person name="Lanie J.A."/>
            <person name="Ng W.-L."/>
            <person name="Kazmierczak K.M."/>
            <person name="Andrzejewski T.M."/>
            <person name="Davidsen T.M."/>
            <person name="Wayne K.J."/>
            <person name="Tettelin H."/>
            <person name="Glass J.I."/>
            <person name="Rusch D."/>
            <person name="Podicherti R."/>
            <person name="Tsui H.-C.T."/>
            <person name="Winkler M.E."/>
        </authorList>
    </citation>
    <scope>NUCLEOTIDE SEQUENCE</scope>
</reference>
<gene>
    <name evidence="2" type="ORF">METZ01_LOCUS344669</name>
</gene>
<feature type="region of interest" description="Disordered" evidence="1">
    <location>
        <begin position="1"/>
        <end position="36"/>
    </location>
</feature>
<dbReference type="EMBL" id="UINC01118586">
    <property type="protein sequence ID" value="SVC91815.1"/>
    <property type="molecule type" value="Genomic_DNA"/>
</dbReference>
<protein>
    <submittedName>
        <fullName evidence="2">Uncharacterized protein</fullName>
    </submittedName>
</protein>
<dbReference type="AlphaFoldDB" id="A0A382R3T3"/>
<proteinExistence type="predicted"/>
<organism evidence="2">
    <name type="scientific">marine metagenome</name>
    <dbReference type="NCBI Taxonomy" id="408172"/>
    <lineage>
        <taxon>unclassified sequences</taxon>
        <taxon>metagenomes</taxon>
        <taxon>ecological metagenomes</taxon>
    </lineage>
</organism>
<sequence length="76" mass="8288">MAEDGLGMPLTRRRSMSNSCTSTLFSPGQTTLTTGRGTQPAHEYFMLWATSADADSGHDGLTVKEILAKVQAYHRQ</sequence>
<feature type="compositionally biased region" description="Polar residues" evidence="1">
    <location>
        <begin position="16"/>
        <end position="27"/>
    </location>
</feature>